<evidence type="ECO:0000313" key="9">
    <source>
        <dbReference type="EMBL" id="CAB4937175.1"/>
    </source>
</evidence>
<dbReference type="InterPro" id="IPR020568">
    <property type="entry name" value="Ribosomal_Su5_D2-typ_SF"/>
</dbReference>
<evidence type="ECO:0000256" key="5">
    <source>
        <dbReference type="ARBA" id="ARBA00022777"/>
    </source>
</evidence>
<dbReference type="EMBL" id="CAFBMX010000007">
    <property type="protein sequence ID" value="CAB4937175.1"/>
    <property type="molecule type" value="Genomic_DNA"/>
</dbReference>
<dbReference type="GO" id="GO:0004413">
    <property type="term" value="F:homoserine kinase activity"/>
    <property type="evidence" value="ECO:0007669"/>
    <property type="project" value="InterPro"/>
</dbReference>
<name>A0A6J7J1R6_9ZZZZ</name>
<dbReference type="Pfam" id="PF08544">
    <property type="entry name" value="GHMP_kinases_C"/>
    <property type="match status" value="1"/>
</dbReference>
<keyword evidence="6" id="KW-0067">ATP-binding</keyword>
<dbReference type="PRINTS" id="PR00958">
    <property type="entry name" value="HOMSERKINASE"/>
</dbReference>
<reference evidence="9" key="1">
    <citation type="submission" date="2020-05" db="EMBL/GenBank/DDBJ databases">
        <authorList>
            <person name="Chiriac C."/>
            <person name="Salcher M."/>
            <person name="Ghai R."/>
            <person name="Kavagutti S V."/>
        </authorList>
    </citation>
    <scope>NUCLEOTIDE SEQUENCE</scope>
</reference>
<gene>
    <name evidence="9" type="ORF">UFOPK3674_01561</name>
</gene>
<feature type="domain" description="GHMP kinase N-terminal" evidence="7">
    <location>
        <begin position="62"/>
        <end position="131"/>
    </location>
</feature>
<protein>
    <submittedName>
        <fullName evidence="9">Unannotated protein</fullName>
    </submittedName>
</protein>
<dbReference type="InterPro" id="IPR014721">
    <property type="entry name" value="Ribsml_uS5_D2-typ_fold_subgr"/>
</dbReference>
<dbReference type="PANTHER" id="PTHR20861">
    <property type="entry name" value="HOMOSERINE/4-DIPHOSPHOCYTIDYL-2-C-METHYL-D-ERYTHRITOL KINASE"/>
    <property type="match status" value="1"/>
</dbReference>
<dbReference type="Gene3D" id="3.30.230.10">
    <property type="match status" value="1"/>
</dbReference>
<dbReference type="InterPro" id="IPR036554">
    <property type="entry name" value="GHMP_kinase_C_sf"/>
</dbReference>
<dbReference type="PANTHER" id="PTHR20861:SF1">
    <property type="entry name" value="HOMOSERINE KINASE"/>
    <property type="match status" value="1"/>
</dbReference>
<evidence type="ECO:0000259" key="7">
    <source>
        <dbReference type="Pfam" id="PF00288"/>
    </source>
</evidence>
<dbReference type="InterPro" id="IPR013750">
    <property type="entry name" value="GHMP_kinase_C_dom"/>
</dbReference>
<dbReference type="NCBIfam" id="TIGR00191">
    <property type="entry name" value="thrB"/>
    <property type="match status" value="1"/>
</dbReference>
<evidence type="ECO:0000256" key="3">
    <source>
        <dbReference type="ARBA" id="ARBA00022697"/>
    </source>
</evidence>
<dbReference type="InterPro" id="IPR000870">
    <property type="entry name" value="Homoserine_kinase"/>
</dbReference>
<keyword evidence="1" id="KW-0028">Amino-acid biosynthesis</keyword>
<dbReference type="SUPFAM" id="SSF55060">
    <property type="entry name" value="GHMP Kinase, C-terminal domain"/>
    <property type="match status" value="1"/>
</dbReference>
<keyword evidence="5" id="KW-0418">Kinase</keyword>
<dbReference type="HAMAP" id="MF_00384">
    <property type="entry name" value="Homoser_kinase"/>
    <property type="match status" value="1"/>
</dbReference>
<dbReference type="Pfam" id="PF00288">
    <property type="entry name" value="GHMP_kinases_N"/>
    <property type="match status" value="1"/>
</dbReference>
<proteinExistence type="inferred from homology"/>
<accession>A0A6J7J1R6</accession>
<evidence type="ECO:0000256" key="6">
    <source>
        <dbReference type="ARBA" id="ARBA00022840"/>
    </source>
</evidence>
<keyword evidence="2" id="KW-0808">Transferase</keyword>
<dbReference type="Gene3D" id="3.30.70.890">
    <property type="entry name" value="GHMP kinase, C-terminal domain"/>
    <property type="match status" value="1"/>
</dbReference>
<evidence type="ECO:0000256" key="2">
    <source>
        <dbReference type="ARBA" id="ARBA00022679"/>
    </source>
</evidence>
<keyword evidence="3" id="KW-0791">Threonine biosynthesis</keyword>
<evidence type="ECO:0000256" key="4">
    <source>
        <dbReference type="ARBA" id="ARBA00022741"/>
    </source>
</evidence>
<evidence type="ECO:0000259" key="8">
    <source>
        <dbReference type="Pfam" id="PF08544"/>
    </source>
</evidence>
<dbReference type="GO" id="GO:0005524">
    <property type="term" value="F:ATP binding"/>
    <property type="evidence" value="ECO:0007669"/>
    <property type="project" value="UniProtKB-KW"/>
</dbReference>
<dbReference type="GO" id="GO:0009088">
    <property type="term" value="P:threonine biosynthetic process"/>
    <property type="evidence" value="ECO:0007669"/>
    <property type="project" value="UniProtKB-KW"/>
</dbReference>
<keyword evidence="4" id="KW-0547">Nucleotide-binding</keyword>
<evidence type="ECO:0000256" key="1">
    <source>
        <dbReference type="ARBA" id="ARBA00022605"/>
    </source>
</evidence>
<dbReference type="SUPFAM" id="SSF54211">
    <property type="entry name" value="Ribosomal protein S5 domain 2-like"/>
    <property type="match status" value="1"/>
</dbReference>
<dbReference type="InterPro" id="IPR006204">
    <property type="entry name" value="GHMP_kinase_N_dom"/>
</dbReference>
<dbReference type="AlphaFoldDB" id="A0A6J7J1R6"/>
<dbReference type="PIRSF" id="PIRSF000676">
    <property type="entry name" value="Homoser_kin"/>
    <property type="match status" value="1"/>
</dbReference>
<sequence length="284" mass="29090">MARHVVVRVPASSANLGPGFDVLAAALGIHMELEVVETPGVFAVETDLQISRDRRNLAVRGFERLLAPDDFTFRIRSEIPLCGGLGTSAAAYVAGLVAADHLLGGGTTDLLAAATDLEGHPDNVAAALLGGIVICVDGGTAGIAPPEGLELLLATPYAAVRTRQAREALPAAVPIEEAVFNIAHAATLTLGLATGDLDLVARGLADRLHQDRRAHLYPQSLALAAQARAAGALGATISGAGPAVLIWVRSARAAEVFDALVPAVAGWADLRRVAIEAVGARVVG</sequence>
<feature type="domain" description="GHMP kinase C-terminal" evidence="8">
    <location>
        <begin position="192"/>
        <end position="260"/>
    </location>
</feature>
<organism evidence="9">
    <name type="scientific">freshwater metagenome</name>
    <dbReference type="NCBI Taxonomy" id="449393"/>
    <lineage>
        <taxon>unclassified sequences</taxon>
        <taxon>metagenomes</taxon>
        <taxon>ecological metagenomes</taxon>
    </lineage>
</organism>